<dbReference type="EMBL" id="LSRX01001128">
    <property type="protein sequence ID" value="OLP83266.1"/>
    <property type="molecule type" value="Genomic_DNA"/>
</dbReference>
<dbReference type="AlphaFoldDB" id="A0A1Q9CK27"/>
<dbReference type="Proteomes" id="UP000186817">
    <property type="component" value="Unassembled WGS sequence"/>
</dbReference>
<sequence length="543" mass="58584">MCCAASSDAPLHRSLHPSGADEYVASTKRETQQRLLTRIPDVPDLQAAWPLLHFCAAPRANYLLRNVPRALTAQVAADHDAAVATCLGSLVHCAYWASWLDTLPAIQARSGQIAAHLRRALAAPHARLCCPKRGRTQPAASRSAPRMKQSPSRPQRSAEFRVLLLRRLRLPLPLAPRVCACRGLLDPLGDHRAACANSGTLASRALPLERAVARVCQEAGARVARNMRLADMNLPVPVADARRIEIVCNGLPLGHGVQLAVDTICVSPVTRSGEPRPGHWGPEPTAFLRLLAQAHDASAHAAVRAAYVSRWSGIIAVAAQRALASSLLELPLEAVAAAAGEPAVHEVLQAAEKFVSIALATPSKRNMRSLTLQSIVEADRALRLGVAAIQMPARLRGETKVASLQRAPPWRGTVDDEVKASAIVRHDARCGGVSRWGATCPALQRLMPQHGGGEQMDWDARCGGPACVLIHHTASAEQCNGDPLPRLAWHRQAGAVQRFADLFLHETSSCHEACARACCEMTLERMKSRATLWHAIRQLGREL</sequence>
<gene>
    <name evidence="2" type="ORF">AK812_SmicGene35998</name>
</gene>
<accession>A0A1Q9CK27</accession>
<organism evidence="2 3">
    <name type="scientific">Symbiodinium microadriaticum</name>
    <name type="common">Dinoflagellate</name>
    <name type="synonym">Zooxanthella microadriatica</name>
    <dbReference type="NCBI Taxonomy" id="2951"/>
    <lineage>
        <taxon>Eukaryota</taxon>
        <taxon>Sar</taxon>
        <taxon>Alveolata</taxon>
        <taxon>Dinophyceae</taxon>
        <taxon>Suessiales</taxon>
        <taxon>Symbiodiniaceae</taxon>
        <taxon>Symbiodinium</taxon>
    </lineage>
</organism>
<proteinExistence type="predicted"/>
<name>A0A1Q9CK27_SYMMI</name>
<evidence type="ECO:0000313" key="3">
    <source>
        <dbReference type="Proteomes" id="UP000186817"/>
    </source>
</evidence>
<comment type="caution">
    <text evidence="2">The sequence shown here is derived from an EMBL/GenBank/DDBJ whole genome shotgun (WGS) entry which is preliminary data.</text>
</comment>
<evidence type="ECO:0000256" key="1">
    <source>
        <dbReference type="SAM" id="MobiDB-lite"/>
    </source>
</evidence>
<feature type="region of interest" description="Disordered" evidence="1">
    <location>
        <begin position="131"/>
        <end position="155"/>
    </location>
</feature>
<protein>
    <submittedName>
        <fullName evidence="2">Uncharacterized protein</fullName>
    </submittedName>
</protein>
<reference evidence="2 3" key="1">
    <citation type="submission" date="2016-02" db="EMBL/GenBank/DDBJ databases">
        <title>Genome analysis of coral dinoflagellate symbionts highlights evolutionary adaptations to a symbiotic lifestyle.</title>
        <authorList>
            <person name="Aranda M."/>
            <person name="Li Y."/>
            <person name="Liew Y.J."/>
            <person name="Baumgarten S."/>
            <person name="Simakov O."/>
            <person name="Wilson M."/>
            <person name="Piel J."/>
            <person name="Ashoor H."/>
            <person name="Bougouffa S."/>
            <person name="Bajic V.B."/>
            <person name="Ryu T."/>
            <person name="Ravasi T."/>
            <person name="Bayer T."/>
            <person name="Micklem G."/>
            <person name="Kim H."/>
            <person name="Bhak J."/>
            <person name="Lajeunesse T.C."/>
            <person name="Voolstra C.R."/>
        </authorList>
    </citation>
    <scope>NUCLEOTIDE SEQUENCE [LARGE SCALE GENOMIC DNA]</scope>
    <source>
        <strain evidence="2 3">CCMP2467</strain>
    </source>
</reference>
<keyword evidence="3" id="KW-1185">Reference proteome</keyword>
<evidence type="ECO:0000313" key="2">
    <source>
        <dbReference type="EMBL" id="OLP83266.1"/>
    </source>
</evidence>